<dbReference type="Gene3D" id="3.40.50.1820">
    <property type="entry name" value="alpha/beta hydrolase"/>
    <property type="match status" value="1"/>
</dbReference>
<keyword evidence="4" id="KW-0583">PHB biosynthesis</keyword>
<evidence type="ECO:0000259" key="8">
    <source>
        <dbReference type="Pfam" id="PF00561"/>
    </source>
</evidence>
<evidence type="ECO:0000256" key="3">
    <source>
        <dbReference type="ARBA" id="ARBA00022679"/>
    </source>
</evidence>
<evidence type="ECO:0000256" key="5">
    <source>
        <dbReference type="ARBA" id="ARBA00023315"/>
    </source>
</evidence>
<keyword evidence="5 9" id="KW-0012">Acyltransferase</keyword>
<feature type="domain" description="AB hydrolase-1" evidence="8">
    <location>
        <begin position="74"/>
        <end position="339"/>
    </location>
</feature>
<dbReference type="PANTHER" id="PTHR36837:SF2">
    <property type="entry name" value="POLY(3-HYDROXYALKANOATE) POLYMERASE SUBUNIT PHAC"/>
    <property type="match status" value="1"/>
</dbReference>
<evidence type="ECO:0000256" key="1">
    <source>
        <dbReference type="ARBA" id="ARBA00004683"/>
    </source>
</evidence>
<gene>
    <name evidence="9" type="primary">phaC</name>
    <name evidence="9" type="ORF">SCFA_450039</name>
</gene>
<dbReference type="AlphaFoldDB" id="A0A485M1Y7"/>
<dbReference type="PANTHER" id="PTHR36837">
    <property type="entry name" value="POLY(3-HYDROXYALKANOATE) POLYMERASE SUBUNIT PHAC"/>
    <property type="match status" value="1"/>
</dbReference>
<evidence type="ECO:0000256" key="4">
    <source>
        <dbReference type="ARBA" id="ARBA00022752"/>
    </source>
</evidence>
<feature type="region of interest" description="Disordered" evidence="7">
    <location>
        <begin position="363"/>
        <end position="418"/>
    </location>
</feature>
<protein>
    <recommendedName>
        <fullName evidence="2">Poly(3-hydroxyalkanoate) polymerase subunit PhaC</fullName>
    </recommendedName>
    <alternativeName>
        <fullName evidence="6">PHB synthase subunit PhaC</fullName>
    </alternativeName>
</protein>
<keyword evidence="3 9" id="KW-0808">Transferase</keyword>
<comment type="pathway">
    <text evidence="1">Biopolymer metabolism; poly-(R)-3-hydroxybutanoate biosynthesis.</text>
</comment>
<accession>A0A485M1Y7</accession>
<dbReference type="GO" id="GO:0042619">
    <property type="term" value="P:poly-hydroxybutyrate biosynthetic process"/>
    <property type="evidence" value="ECO:0007669"/>
    <property type="project" value="UniProtKB-KW"/>
</dbReference>
<dbReference type="UniPathway" id="UPA00917"/>
<evidence type="ECO:0000256" key="7">
    <source>
        <dbReference type="SAM" id="MobiDB-lite"/>
    </source>
</evidence>
<dbReference type="Pfam" id="PF00561">
    <property type="entry name" value="Abhydrolase_1"/>
    <property type="match status" value="1"/>
</dbReference>
<name>A0A485M1Y7_9ZZZZ</name>
<dbReference type="InterPro" id="IPR051321">
    <property type="entry name" value="PHA/PHB_synthase"/>
</dbReference>
<dbReference type="InterPro" id="IPR010125">
    <property type="entry name" value="PHA_synth_III_C"/>
</dbReference>
<reference evidence="9" key="1">
    <citation type="submission" date="2019-03" db="EMBL/GenBank/DDBJ databases">
        <authorList>
            <person name="Hao L."/>
        </authorList>
    </citation>
    <scope>NUCLEOTIDE SEQUENCE</scope>
</reference>
<dbReference type="SUPFAM" id="SSF53474">
    <property type="entry name" value="alpha/beta-Hydrolases"/>
    <property type="match status" value="1"/>
</dbReference>
<dbReference type="GO" id="GO:0016746">
    <property type="term" value="F:acyltransferase activity"/>
    <property type="evidence" value="ECO:0007669"/>
    <property type="project" value="UniProtKB-KW"/>
</dbReference>
<dbReference type="InterPro" id="IPR000073">
    <property type="entry name" value="AB_hydrolase_1"/>
</dbReference>
<dbReference type="NCBIfam" id="TIGR01836">
    <property type="entry name" value="PHA_synth_III_C"/>
    <property type="match status" value="1"/>
</dbReference>
<evidence type="ECO:0000313" key="9">
    <source>
        <dbReference type="EMBL" id="VFU15803.1"/>
    </source>
</evidence>
<evidence type="ECO:0000256" key="2">
    <source>
        <dbReference type="ARBA" id="ARBA00019065"/>
    </source>
</evidence>
<sequence length="418" mass="48233">MEKPKIPVDMILKHLAEQAEVHQMRVQKATDVLLSNLDTEIATTPYEVVYEEDRVKLKHYRAAQSTEQTMKTPLLVVYALINRETMLDLQPQRSVVKNFLANGINLYMVDWGYPTYKDKFLTIDDHVNGYMDNIVDFVLEREKVEQINLMGICMGGTFCVIYSALHPHKVKNLVTTVCPTNFDTRQGLLHIWMKWLDVDKMIDTFGNMPGDLMNFGFLLLNPARLMIDKYIGFMENMDNKPFVENFVRMEKWIFDSPDVPGETFRQFIKDLYQKNLLIENGLMIGGRHVDLRKITMPMLNIYAQYDHLVPPEAAEKITSVVGSRDTENVCLDTGHIGIYVSSKTQKEFAPKIVNWLKAREDRYEPAGKDHTESASRRMRTSAKNMSPSLKRSEESSHAGKKELFFDNLQGKQGIRDHP</sequence>
<evidence type="ECO:0000256" key="6">
    <source>
        <dbReference type="ARBA" id="ARBA00033356"/>
    </source>
</evidence>
<dbReference type="InterPro" id="IPR029058">
    <property type="entry name" value="AB_hydrolase_fold"/>
</dbReference>
<feature type="compositionally biased region" description="Basic and acidic residues" evidence="7">
    <location>
        <begin position="390"/>
        <end position="404"/>
    </location>
</feature>
<organism evidence="9">
    <name type="scientific">anaerobic digester metagenome</name>
    <dbReference type="NCBI Taxonomy" id="1263854"/>
    <lineage>
        <taxon>unclassified sequences</taxon>
        <taxon>metagenomes</taxon>
        <taxon>ecological metagenomes</taxon>
    </lineage>
</organism>
<dbReference type="EMBL" id="CAADRM010000109">
    <property type="protein sequence ID" value="VFU15803.1"/>
    <property type="molecule type" value="Genomic_DNA"/>
</dbReference>
<proteinExistence type="predicted"/>
<feature type="compositionally biased region" description="Basic and acidic residues" evidence="7">
    <location>
        <begin position="363"/>
        <end position="375"/>
    </location>
</feature>